<reference evidence="3 4" key="1">
    <citation type="submission" date="2019-06" db="EMBL/GenBank/DDBJ databases">
        <authorList>
            <person name="Rodrigo-Torres L."/>
            <person name="Arahal R. D."/>
            <person name="Lucena T."/>
        </authorList>
    </citation>
    <scope>NUCLEOTIDE SEQUENCE [LARGE SCALE GENOMIC DNA]</scope>
    <source>
        <strain evidence="3 4">SW08-7</strain>
    </source>
</reference>
<feature type="region of interest" description="Disordered" evidence="1">
    <location>
        <begin position="53"/>
        <end position="152"/>
    </location>
</feature>
<reference evidence="2" key="3">
    <citation type="submission" date="2021-08" db="EMBL/GenBank/DDBJ databases">
        <authorList>
            <person name="Tani A."/>
            <person name="Ola A."/>
            <person name="Ogura Y."/>
            <person name="Katsura K."/>
            <person name="Hayashi T."/>
        </authorList>
    </citation>
    <scope>NUCLEOTIDE SEQUENCE</scope>
    <source>
        <strain evidence="2">DSM 22415</strain>
    </source>
</reference>
<feature type="compositionally biased region" description="Low complexity" evidence="1">
    <location>
        <begin position="138"/>
        <end position="152"/>
    </location>
</feature>
<dbReference type="Proteomes" id="UP000401717">
    <property type="component" value="Unassembled WGS sequence"/>
</dbReference>
<feature type="compositionally biased region" description="Low complexity" evidence="1">
    <location>
        <begin position="53"/>
        <end position="74"/>
    </location>
</feature>
<feature type="compositionally biased region" description="Polar residues" evidence="1">
    <location>
        <begin position="1"/>
        <end position="12"/>
    </location>
</feature>
<keyword evidence="5" id="KW-1185">Reference proteome</keyword>
<reference evidence="2" key="2">
    <citation type="journal article" date="2021" name="Front. Microbiol.">
        <title>Comprehensive Comparative Genomics and Phenotyping of Methylobacterium Species.</title>
        <authorList>
            <person name="Alessa O."/>
            <person name="Ogura Y."/>
            <person name="Fujitani Y."/>
            <person name="Takami H."/>
            <person name="Hayashi T."/>
            <person name="Sahin N."/>
            <person name="Tani A."/>
        </authorList>
    </citation>
    <scope>NUCLEOTIDE SEQUENCE</scope>
    <source>
        <strain evidence="2">DSM 22415</strain>
    </source>
</reference>
<feature type="compositionally biased region" description="Gly residues" evidence="1">
    <location>
        <begin position="116"/>
        <end position="125"/>
    </location>
</feature>
<gene>
    <name evidence="2" type="ORF">IFDJLNFL_4744</name>
    <name evidence="3" type="ORF">MTDSW087_01255</name>
</gene>
<dbReference type="RefSeq" id="WP_144761677.1">
    <property type="nucleotide sequence ID" value="NZ_BPQI01000171.1"/>
</dbReference>
<protein>
    <submittedName>
        <fullName evidence="3">Uncharacterized protein</fullName>
    </submittedName>
</protein>
<dbReference type="Proteomes" id="UP001055303">
    <property type="component" value="Unassembled WGS sequence"/>
</dbReference>
<organism evidence="3 4">
    <name type="scientific">Methylobacterium dankookense</name>
    <dbReference type="NCBI Taxonomy" id="560405"/>
    <lineage>
        <taxon>Bacteria</taxon>
        <taxon>Pseudomonadati</taxon>
        <taxon>Pseudomonadota</taxon>
        <taxon>Alphaproteobacteria</taxon>
        <taxon>Hyphomicrobiales</taxon>
        <taxon>Methylobacteriaceae</taxon>
        <taxon>Methylobacterium</taxon>
    </lineage>
</organism>
<dbReference type="OrthoDB" id="7585528at2"/>
<feature type="region of interest" description="Disordered" evidence="1">
    <location>
        <begin position="1"/>
        <end position="41"/>
    </location>
</feature>
<accession>A0A564FU53</accession>
<evidence type="ECO:0000313" key="5">
    <source>
        <dbReference type="Proteomes" id="UP001055303"/>
    </source>
</evidence>
<proteinExistence type="predicted"/>
<evidence type="ECO:0000313" key="2">
    <source>
        <dbReference type="EMBL" id="GJD58819.1"/>
    </source>
</evidence>
<evidence type="ECO:0000313" key="3">
    <source>
        <dbReference type="EMBL" id="VUF11572.1"/>
    </source>
</evidence>
<name>A0A564FU53_9HYPH</name>
<sequence length="193" mass="18988">MSTISANQSYQSHAPHRPHSERSRLSSAIDGEVSAGTISQTDATALSSALDSIDSSLSAERGTAASGSTASTTRLDPAQMKDRIDGLIDDQVSGGTLTGDQADTLKSLFAEEGGRDGPGGLGGAGGPPPGPPPGGADGMTADAASDTSDASSASDLLASFIQHLQASQSGGSYAASGTAGSSQASALLFDFKA</sequence>
<dbReference type="AlphaFoldDB" id="A0A564FU53"/>
<evidence type="ECO:0000313" key="4">
    <source>
        <dbReference type="Proteomes" id="UP000401717"/>
    </source>
</evidence>
<dbReference type="EMBL" id="BPQI01000171">
    <property type="protein sequence ID" value="GJD58819.1"/>
    <property type="molecule type" value="Genomic_DNA"/>
</dbReference>
<dbReference type="EMBL" id="CABFVH010000005">
    <property type="protein sequence ID" value="VUF11572.1"/>
    <property type="molecule type" value="Genomic_DNA"/>
</dbReference>
<evidence type="ECO:0000256" key="1">
    <source>
        <dbReference type="SAM" id="MobiDB-lite"/>
    </source>
</evidence>